<dbReference type="KEGG" id="gme:Gmet_1711"/>
<dbReference type="Gene3D" id="3.40.50.10540">
    <property type="entry name" value="Crotonobetainyl-coa:carnitine coa-transferase, domain 1"/>
    <property type="match status" value="1"/>
</dbReference>
<dbReference type="PANTHER" id="PTHR48228">
    <property type="entry name" value="SUCCINYL-COA--D-CITRAMALATE COA-TRANSFERASE"/>
    <property type="match status" value="1"/>
</dbReference>
<dbReference type="PANTHER" id="PTHR48228:SF5">
    <property type="entry name" value="ALPHA-METHYLACYL-COA RACEMASE"/>
    <property type="match status" value="1"/>
</dbReference>
<dbReference type="InterPro" id="IPR050509">
    <property type="entry name" value="CoA-transferase_III"/>
</dbReference>
<dbReference type="Proteomes" id="UP000007073">
    <property type="component" value="Chromosome"/>
</dbReference>
<organism evidence="1 2">
    <name type="scientific">Geobacter metallireducens (strain ATCC 53774 / DSM 7210 / GS-15)</name>
    <dbReference type="NCBI Taxonomy" id="269799"/>
    <lineage>
        <taxon>Bacteria</taxon>
        <taxon>Pseudomonadati</taxon>
        <taxon>Thermodesulfobacteriota</taxon>
        <taxon>Desulfuromonadia</taxon>
        <taxon>Geobacterales</taxon>
        <taxon>Geobacteraceae</taxon>
        <taxon>Geobacter</taxon>
    </lineage>
</organism>
<dbReference type="eggNOG" id="COG1804">
    <property type="taxonomic scope" value="Bacteria"/>
</dbReference>
<sequence>MKPLKGMVVVNLAVNLPGPAAARRLRHLGASVVKVEPPSGDLMELYNADWYRDMAVGQTVVRIDLKSAEGLAHLNGLLATADLLITASRPAGLCRLGLGWEELHRKFPRLCQVAIVGYPAPRENEAGHDLTYQASLGLLNPPHMPRTLLADMAGAEQTVSAAMALLLIRERGQEAGYAEVALSRAAEAMAEPLRYGSTAPGALLGGGIPEYNLYEARDGWVALAALEPHFKSRLEESLGVSTREEYRAAFADRSAREWQEWGREQDIPIIVAEEKKPCISN</sequence>
<keyword evidence="1" id="KW-0808">Transferase</keyword>
<reference evidence="1 2" key="1">
    <citation type="submission" date="2005-10" db="EMBL/GenBank/DDBJ databases">
        <title>Complete sequence of Geobacter metallireducens GS-15.</title>
        <authorList>
            <consortium name="US DOE Joint Genome Institute"/>
            <person name="Copeland A."/>
            <person name="Lucas S."/>
            <person name="Lapidus A."/>
            <person name="Barry K."/>
            <person name="Detter J.C."/>
            <person name="Glavina T."/>
            <person name="Hammon N."/>
            <person name="Israni S."/>
            <person name="Pitluck S."/>
            <person name="Di Bartolo G."/>
            <person name="Chain P."/>
            <person name="Schmutz J."/>
            <person name="Larimer F."/>
            <person name="Land M."/>
            <person name="Kyrpides N."/>
            <person name="Ivanova N."/>
            <person name="Richardson P."/>
        </authorList>
    </citation>
    <scope>NUCLEOTIDE SEQUENCE [LARGE SCALE GENOMIC DNA]</scope>
    <source>
        <strain evidence="2">ATCC 53774 / DSM 7210 / GS-15</strain>
    </source>
</reference>
<dbReference type="STRING" id="269799.Gmet_1711"/>
<dbReference type="SUPFAM" id="SSF89796">
    <property type="entry name" value="CoA-transferase family III (CaiB/BaiF)"/>
    <property type="match status" value="1"/>
</dbReference>
<protein>
    <submittedName>
        <fullName evidence="1">Acyl-CoA--carboxylate coenzyme A transferase, family III</fullName>
    </submittedName>
</protein>
<proteinExistence type="predicted"/>
<dbReference type="Gene3D" id="3.30.1540.10">
    <property type="entry name" value="formyl-coa transferase, domain 3"/>
    <property type="match status" value="1"/>
</dbReference>
<dbReference type="Pfam" id="PF02515">
    <property type="entry name" value="CoA_transf_3"/>
    <property type="match status" value="1"/>
</dbReference>
<dbReference type="RefSeq" id="WP_004514143.1">
    <property type="nucleotide sequence ID" value="NC_007517.1"/>
</dbReference>
<dbReference type="GO" id="GO:0016740">
    <property type="term" value="F:transferase activity"/>
    <property type="evidence" value="ECO:0007669"/>
    <property type="project" value="UniProtKB-KW"/>
</dbReference>
<accession>Q39UY2</accession>
<dbReference type="InterPro" id="IPR003673">
    <property type="entry name" value="CoA-Trfase_fam_III"/>
</dbReference>
<evidence type="ECO:0000313" key="1">
    <source>
        <dbReference type="EMBL" id="ABB31942.1"/>
    </source>
</evidence>
<gene>
    <name evidence="1" type="ordered locus">Gmet_1711</name>
</gene>
<dbReference type="AlphaFoldDB" id="Q39UY2"/>
<evidence type="ECO:0000313" key="2">
    <source>
        <dbReference type="Proteomes" id="UP000007073"/>
    </source>
</evidence>
<dbReference type="InterPro" id="IPR044855">
    <property type="entry name" value="CoA-Trfase_III_dom3_sf"/>
</dbReference>
<reference evidence="1 2" key="2">
    <citation type="journal article" date="2009" name="BMC Microbiol.">
        <title>The genome sequence of Geobacter metallireducens: features of metabolism, physiology and regulation common and dissimilar to Geobacter sulfurreducens.</title>
        <authorList>
            <person name="Aklujkar M."/>
            <person name="Krushkal J."/>
            <person name="DiBartolo G."/>
            <person name="Lapidus A."/>
            <person name="Land M.L."/>
            <person name="Lovley D.R."/>
        </authorList>
    </citation>
    <scope>NUCLEOTIDE SEQUENCE [LARGE SCALE GENOMIC DNA]</scope>
    <source>
        <strain evidence="2">ATCC 53774 / DSM 7210 / GS-15</strain>
    </source>
</reference>
<dbReference type="InterPro" id="IPR023606">
    <property type="entry name" value="CoA-Trfase_III_dom_1_sf"/>
</dbReference>
<name>Q39UY2_GEOMG</name>
<dbReference type="EMBL" id="CP000148">
    <property type="protein sequence ID" value="ABB31942.1"/>
    <property type="molecule type" value="Genomic_DNA"/>
</dbReference>
<dbReference type="HOGENOM" id="CLU_033975_5_1_7"/>
<keyword evidence="2" id="KW-1185">Reference proteome</keyword>